<protein>
    <submittedName>
        <fullName evidence="6">Uncharacterized protein</fullName>
    </submittedName>
</protein>
<dbReference type="SUPFAM" id="SSF54695">
    <property type="entry name" value="POZ domain"/>
    <property type="match status" value="1"/>
</dbReference>
<feature type="region of interest" description="Disordered" evidence="3">
    <location>
        <begin position="361"/>
        <end position="440"/>
    </location>
</feature>
<organism evidence="6 7">
    <name type="scientific">Triticum turgidum subsp. durum</name>
    <name type="common">Durum wheat</name>
    <name type="synonym">Triticum durum</name>
    <dbReference type="NCBI Taxonomy" id="4567"/>
    <lineage>
        <taxon>Eukaryota</taxon>
        <taxon>Viridiplantae</taxon>
        <taxon>Streptophyta</taxon>
        <taxon>Embryophyta</taxon>
        <taxon>Tracheophyta</taxon>
        <taxon>Spermatophyta</taxon>
        <taxon>Magnoliopsida</taxon>
        <taxon>Liliopsida</taxon>
        <taxon>Poales</taxon>
        <taxon>Poaceae</taxon>
        <taxon>BOP clade</taxon>
        <taxon>Pooideae</taxon>
        <taxon>Triticodae</taxon>
        <taxon>Triticeae</taxon>
        <taxon>Triticinae</taxon>
        <taxon>Triticum</taxon>
    </lineage>
</organism>
<dbReference type="InterPro" id="IPR008974">
    <property type="entry name" value="TRAF-like"/>
</dbReference>
<dbReference type="InterPro" id="IPR011333">
    <property type="entry name" value="SKP1/BTB/POZ_sf"/>
</dbReference>
<dbReference type="Proteomes" id="UP000324705">
    <property type="component" value="Chromosome 6A"/>
</dbReference>
<dbReference type="GO" id="GO:0016567">
    <property type="term" value="P:protein ubiquitination"/>
    <property type="evidence" value="ECO:0007669"/>
    <property type="project" value="InterPro"/>
</dbReference>
<evidence type="ECO:0000256" key="2">
    <source>
        <dbReference type="ARBA" id="ARBA00010846"/>
    </source>
</evidence>
<dbReference type="Pfam" id="PF00651">
    <property type="entry name" value="BTB"/>
    <property type="match status" value="1"/>
</dbReference>
<evidence type="ECO:0000313" key="6">
    <source>
        <dbReference type="EMBL" id="VAI48564.1"/>
    </source>
</evidence>
<dbReference type="PANTHER" id="PTHR26379:SF380">
    <property type="entry name" value="BTB DOMAIN-CONTAINING PROTEIN"/>
    <property type="match status" value="1"/>
</dbReference>
<dbReference type="Pfam" id="PF22486">
    <property type="entry name" value="MATH_2"/>
    <property type="match status" value="1"/>
</dbReference>
<comment type="pathway">
    <text evidence="1">Protein modification; protein ubiquitination.</text>
</comment>
<dbReference type="Gene3D" id="6.10.250.3030">
    <property type="match status" value="1"/>
</dbReference>
<dbReference type="InterPro" id="IPR045005">
    <property type="entry name" value="BPM1-6"/>
</dbReference>
<dbReference type="PROSITE" id="PS50097">
    <property type="entry name" value="BTB"/>
    <property type="match status" value="1"/>
</dbReference>
<dbReference type="SUPFAM" id="SSF49599">
    <property type="entry name" value="TRAF domain-like"/>
    <property type="match status" value="1"/>
</dbReference>
<dbReference type="SMART" id="SM00225">
    <property type="entry name" value="BTB"/>
    <property type="match status" value="1"/>
</dbReference>
<dbReference type="CDD" id="cd00121">
    <property type="entry name" value="MATH"/>
    <property type="match status" value="1"/>
</dbReference>
<evidence type="ECO:0000256" key="1">
    <source>
        <dbReference type="ARBA" id="ARBA00004906"/>
    </source>
</evidence>
<dbReference type="InterPro" id="IPR002083">
    <property type="entry name" value="MATH/TRAF_dom"/>
</dbReference>
<feature type="domain" description="BTB" evidence="4">
    <location>
        <begin position="177"/>
        <end position="240"/>
    </location>
</feature>
<evidence type="ECO:0000256" key="3">
    <source>
        <dbReference type="SAM" id="MobiDB-lite"/>
    </source>
</evidence>
<evidence type="ECO:0000313" key="7">
    <source>
        <dbReference type="Proteomes" id="UP000324705"/>
    </source>
</evidence>
<feature type="domain" description="MATH" evidence="5">
    <location>
        <begin position="7"/>
        <end position="139"/>
    </location>
</feature>
<dbReference type="InterPro" id="IPR056423">
    <property type="entry name" value="BACK_BPM_SPOP"/>
</dbReference>
<dbReference type="Pfam" id="PF24570">
    <property type="entry name" value="BACK_BPM_SPOP"/>
    <property type="match status" value="1"/>
</dbReference>
<evidence type="ECO:0000259" key="4">
    <source>
        <dbReference type="PROSITE" id="PS50097"/>
    </source>
</evidence>
<dbReference type="Gramene" id="TRITD6Av1G173420.2">
    <property type="protein sequence ID" value="TRITD6Av1G173420.2"/>
    <property type="gene ID" value="TRITD6Av1G173420"/>
</dbReference>
<dbReference type="EMBL" id="LT934121">
    <property type="protein sequence ID" value="VAI48564.1"/>
    <property type="molecule type" value="Genomic_DNA"/>
</dbReference>
<name>A0A9R1B208_TRITD</name>
<comment type="similarity">
    <text evidence="2">Belongs to the Tdpoz family.</text>
</comment>
<evidence type="ECO:0000259" key="5">
    <source>
        <dbReference type="PROSITE" id="PS50144"/>
    </source>
</evidence>
<accession>A0A9R1B208</accession>
<dbReference type="CDD" id="cd18280">
    <property type="entry name" value="BTB_POZ_BPM_plant"/>
    <property type="match status" value="1"/>
</dbReference>
<feature type="compositionally biased region" description="Basic and acidic residues" evidence="3">
    <location>
        <begin position="361"/>
        <end position="387"/>
    </location>
</feature>
<dbReference type="PROSITE" id="PS50144">
    <property type="entry name" value="MATH"/>
    <property type="match status" value="1"/>
</dbReference>
<dbReference type="AlphaFoldDB" id="A0A9R1B208"/>
<gene>
    <name evidence="6" type="ORF">TRITD_6Av1G173420</name>
</gene>
<reference evidence="6 7" key="1">
    <citation type="submission" date="2017-09" db="EMBL/GenBank/DDBJ databases">
        <authorList>
            <consortium name="International Durum Wheat Genome Sequencing Consortium (IDWGSC)"/>
            <person name="Milanesi L."/>
        </authorList>
    </citation>
    <scope>NUCLEOTIDE SEQUENCE [LARGE SCALE GENOMIC DNA]</scope>
    <source>
        <strain evidence="7">cv. Svevo</strain>
    </source>
</reference>
<dbReference type="PANTHER" id="PTHR26379">
    <property type="entry name" value="BTB/POZ AND MATH DOMAIN-CONTAINING PROTEIN 1"/>
    <property type="match status" value="1"/>
</dbReference>
<dbReference type="InterPro" id="IPR000210">
    <property type="entry name" value="BTB/POZ_dom"/>
</dbReference>
<sequence length="440" mass="49941">MESASKEMALRCTTEKVTASSLKKDMGVGKFVRSVTFTVGGYDWSIRFYPEGTTESPEGCMGICLELMSSNAEVRTFFRLGLVKHETGLIGSMFTPNNKVFSSKTRNSREYHLFILRSSLEAKPLKYLRDDFLVIKCNITVIKESEVYETMGHSEIEVPPSDIMEHLAKLLDTKEEADVTFSVGGETFQAHKILLAMRSPVFKAELFGPMKEKRMRCLTIKDMQPAVFKALLHFIYTDSLPDLDDLEGDDKCEMIRHLLVAADKYAMDRLKIMCQNILGKSLDVENVATTLALADQHNCDKLKDICIEFIASSDKMDDVVATKDVLIFLWDTTELSLEGQTRFYYPRSGLKHIKLERYQEDPLEDAHEDGQVPKSTDEENQRKESRTTPRTRTSGPCRPPLQQQPNSRSYRARTSGPSLDIRPPARKSGSQPRHPDKPYP</sequence>
<dbReference type="Gene3D" id="3.30.710.10">
    <property type="entry name" value="Potassium Channel Kv1.1, Chain A"/>
    <property type="match status" value="1"/>
</dbReference>
<proteinExistence type="inferred from homology"/>
<dbReference type="Gene3D" id="2.60.210.10">
    <property type="entry name" value="Apoptosis, Tumor Necrosis Factor Receptor Associated Protein 2, Chain A"/>
    <property type="match status" value="1"/>
</dbReference>
<keyword evidence="7" id="KW-1185">Reference proteome</keyword>